<organism evidence="2 3">
    <name type="scientific">Actinoallomurus oryzae</name>
    <dbReference type="NCBI Taxonomy" id="502180"/>
    <lineage>
        <taxon>Bacteria</taxon>
        <taxon>Bacillati</taxon>
        <taxon>Actinomycetota</taxon>
        <taxon>Actinomycetes</taxon>
        <taxon>Streptosporangiales</taxon>
        <taxon>Thermomonosporaceae</taxon>
        <taxon>Actinoallomurus</taxon>
    </lineage>
</organism>
<feature type="region of interest" description="Disordered" evidence="1">
    <location>
        <begin position="1"/>
        <end position="35"/>
    </location>
</feature>
<dbReference type="Proteomes" id="UP001500503">
    <property type="component" value="Unassembled WGS sequence"/>
</dbReference>
<comment type="caution">
    <text evidence="2">The sequence shown here is derived from an EMBL/GenBank/DDBJ whole genome shotgun (WGS) entry which is preliminary data.</text>
</comment>
<reference evidence="3" key="1">
    <citation type="journal article" date="2019" name="Int. J. Syst. Evol. Microbiol.">
        <title>The Global Catalogue of Microorganisms (GCM) 10K type strain sequencing project: providing services to taxonomists for standard genome sequencing and annotation.</title>
        <authorList>
            <consortium name="The Broad Institute Genomics Platform"/>
            <consortium name="The Broad Institute Genome Sequencing Center for Infectious Disease"/>
            <person name="Wu L."/>
            <person name="Ma J."/>
        </authorList>
    </citation>
    <scope>NUCLEOTIDE SEQUENCE [LARGE SCALE GENOMIC DNA]</scope>
    <source>
        <strain evidence="3">JCM 17933</strain>
    </source>
</reference>
<protein>
    <submittedName>
        <fullName evidence="2">Uncharacterized protein</fullName>
    </submittedName>
</protein>
<keyword evidence="3" id="KW-1185">Reference proteome</keyword>
<accession>A0ABP8QD00</accession>
<dbReference type="RefSeq" id="WP_345467340.1">
    <property type="nucleotide sequence ID" value="NZ_BAABHF010000024.1"/>
</dbReference>
<evidence type="ECO:0000256" key="1">
    <source>
        <dbReference type="SAM" id="MobiDB-lite"/>
    </source>
</evidence>
<sequence length="569" mass="61691">MTVGAEAAYGGFSSSPRQGGPPARTDPEGDEDSGFQVDHHSVRLAGHGVDSLRSRVTDMQRVAKAASDSLDHFLPWGCLGEIFLRGKCISLMQAFHLHLDHMGKALGGAAERLGDTAHRYSETELAILQVLSAAGENTAGREGVRQLNWVSQFYQKHTNLYWGINYLPPPLGALGASGLNSARFVSDLRSDDKFNTSTDLAALTSSLVTAGFGFFSAKTAVRLNPLGYLTAFGLTFLLNYFQWTKRAADLVTGDPMRTGQAAYNYDSLAKSCHRLAQDLGTTLNRFLGNGAWRGKAAEAASKRLEALRDGIAETGRRADDVAAMLQLTSAIIGSVEGIVRAAINEVITWAVLTWMAASLLAAETGGVSEAAAIPKIAQRSAETATWVGRLIRLVGDAFRRIGALMQKLAVSFKSGYRRAFAALLNSSWGKKNMEFINGSRYVGDVIRKDAVGRGRHATITKIRAGHVAVSWVKQARRSSLNTVLSEWGLSRYLQDKSGKMLAKQQLRPHSYTIATKKGTRYVRNYAGMPVATVLFAGPFARGWQYAHRSGSVESDGRIDDKLDLWSAPS</sequence>
<evidence type="ECO:0000313" key="2">
    <source>
        <dbReference type="EMBL" id="GAA4499911.1"/>
    </source>
</evidence>
<proteinExistence type="predicted"/>
<evidence type="ECO:0000313" key="3">
    <source>
        <dbReference type="Proteomes" id="UP001500503"/>
    </source>
</evidence>
<gene>
    <name evidence="2" type="ORF">GCM10023191_047600</name>
</gene>
<dbReference type="EMBL" id="BAABHF010000024">
    <property type="protein sequence ID" value="GAA4499911.1"/>
    <property type="molecule type" value="Genomic_DNA"/>
</dbReference>
<name>A0ABP8QD00_9ACTN</name>